<reference evidence="4" key="3">
    <citation type="submission" date="2025-08" db="UniProtKB">
        <authorList>
            <consortium name="RefSeq"/>
        </authorList>
    </citation>
    <scope>IDENTIFICATION</scope>
    <source>
        <strain evidence="4">NI907</strain>
    </source>
</reference>
<feature type="compositionally biased region" description="Low complexity" evidence="1">
    <location>
        <begin position="197"/>
        <end position="207"/>
    </location>
</feature>
<accession>A0A6P8AR19</accession>
<feature type="signal peptide" evidence="2">
    <location>
        <begin position="1"/>
        <end position="17"/>
    </location>
</feature>
<dbReference type="RefSeq" id="XP_030977356.1">
    <property type="nucleotide sequence ID" value="XM_031131921.1"/>
</dbReference>
<evidence type="ECO:0000256" key="2">
    <source>
        <dbReference type="SAM" id="SignalP"/>
    </source>
</evidence>
<reference evidence="4" key="2">
    <citation type="submission" date="2019-10" db="EMBL/GenBank/DDBJ databases">
        <authorList>
            <consortium name="NCBI Genome Project"/>
        </authorList>
    </citation>
    <scope>NUCLEOTIDE SEQUENCE</scope>
    <source>
        <strain evidence="4">NI907</strain>
    </source>
</reference>
<sequence length="253" mass="25720">MKTVFTALIALVAVTQGAPRPEQSKGTQGAQLVSVNNATGNGTANGGGNGKQSQAGPSADACAAGAILAMGINTNIADQQMELQAVGNVQKALQSNDANAFAQAKATLLQFVQNGIAIRQANQQIAPAGNPAIAGLDVVANAQLTELGLANNLTGNAATDNAILQELTKDFTGGIEQNKKNAAAATQGCPNTGAANNTAKSTSGAKAAGDKGKDAKSGANGKGQAKFEQRIINTEEDDEEEPAPHVRRRHVQW</sequence>
<proteinExistence type="predicted"/>
<evidence type="ECO:0000313" key="3">
    <source>
        <dbReference type="Proteomes" id="UP000515153"/>
    </source>
</evidence>
<keyword evidence="2" id="KW-0732">Signal</keyword>
<name>A0A6P8AR19_PYRGI</name>
<dbReference type="Proteomes" id="UP000515153">
    <property type="component" value="Unplaced"/>
</dbReference>
<feature type="region of interest" description="Disordered" evidence="1">
    <location>
        <begin position="186"/>
        <end position="253"/>
    </location>
</feature>
<feature type="region of interest" description="Disordered" evidence="1">
    <location>
        <begin position="36"/>
        <end position="56"/>
    </location>
</feature>
<dbReference type="KEGG" id="pgri:PgNI_11963"/>
<keyword evidence="3" id="KW-1185">Reference proteome</keyword>
<reference evidence="4" key="1">
    <citation type="journal article" date="2019" name="Mol. Biol. Evol.">
        <title>Blast fungal genomes show frequent chromosomal changes, gene gains and losses, and effector gene turnover.</title>
        <authorList>
            <person name="Gomez Luciano L.B."/>
            <person name="Jason Tsai I."/>
            <person name="Chuma I."/>
            <person name="Tosa Y."/>
            <person name="Chen Y.H."/>
            <person name="Li J.Y."/>
            <person name="Li M.Y."/>
            <person name="Jade Lu M.Y."/>
            <person name="Nakayashiki H."/>
            <person name="Li W.H."/>
        </authorList>
    </citation>
    <scope>NUCLEOTIDE SEQUENCE</scope>
    <source>
        <strain evidence="4">NI907</strain>
    </source>
</reference>
<feature type="chain" id="PRO_5028459799" evidence="2">
    <location>
        <begin position="18"/>
        <end position="253"/>
    </location>
</feature>
<evidence type="ECO:0000313" key="4">
    <source>
        <dbReference type="RefSeq" id="XP_030977356.1"/>
    </source>
</evidence>
<organism evidence="3 4">
    <name type="scientific">Pyricularia grisea</name>
    <name type="common">Crabgrass-specific blast fungus</name>
    <name type="synonym">Magnaporthe grisea</name>
    <dbReference type="NCBI Taxonomy" id="148305"/>
    <lineage>
        <taxon>Eukaryota</taxon>
        <taxon>Fungi</taxon>
        <taxon>Dikarya</taxon>
        <taxon>Ascomycota</taxon>
        <taxon>Pezizomycotina</taxon>
        <taxon>Sordariomycetes</taxon>
        <taxon>Sordariomycetidae</taxon>
        <taxon>Magnaporthales</taxon>
        <taxon>Pyriculariaceae</taxon>
        <taxon>Pyricularia</taxon>
    </lineage>
</organism>
<dbReference type="AlphaFoldDB" id="A0A6P8AR19"/>
<dbReference type="GeneID" id="41966826"/>
<evidence type="ECO:0000256" key="1">
    <source>
        <dbReference type="SAM" id="MobiDB-lite"/>
    </source>
</evidence>
<gene>
    <name evidence="4" type="ORF">PgNI_11963</name>
</gene>
<protein>
    <submittedName>
        <fullName evidence="4">Uncharacterized protein</fullName>
    </submittedName>
</protein>